<dbReference type="AlphaFoldDB" id="A0A370L2Y6"/>
<dbReference type="Gene3D" id="3.20.20.370">
    <property type="entry name" value="Glycoside hydrolase/deacetylase"/>
    <property type="match status" value="1"/>
</dbReference>
<keyword evidence="2" id="KW-1185">Reference proteome</keyword>
<dbReference type="InterPro" id="IPR049591">
    <property type="entry name" value="CE4_u4-like"/>
</dbReference>
<dbReference type="InterPro" id="IPR011330">
    <property type="entry name" value="Glyco_hydro/deAcase_b/a-brl"/>
</dbReference>
<dbReference type="CDD" id="cd10928">
    <property type="entry name" value="CE4_u4"/>
    <property type="match status" value="1"/>
</dbReference>
<reference evidence="2" key="1">
    <citation type="submission" date="2018-07" db="EMBL/GenBank/DDBJ databases">
        <authorList>
            <person name="Safronova V.I."/>
            <person name="Chirak E.R."/>
            <person name="Sazanova A.L."/>
        </authorList>
    </citation>
    <scope>NUCLEOTIDE SEQUENCE [LARGE SCALE GENOMIC DNA]</scope>
    <source>
        <strain evidence="2">RCAM04685</strain>
    </source>
</reference>
<gene>
    <name evidence="1" type="ORF">DWE98_19130</name>
</gene>
<evidence type="ECO:0000313" key="1">
    <source>
        <dbReference type="EMBL" id="RDJ22549.1"/>
    </source>
</evidence>
<protein>
    <submittedName>
        <fullName evidence="1">Polysaccharide deacetylase</fullName>
    </submittedName>
</protein>
<name>A0A370L2Y6_9HYPH</name>
<accession>A0A370L2Y6</accession>
<dbReference type="RefSeq" id="WP_114830879.1">
    <property type="nucleotide sequence ID" value="NZ_QQTO01000042.1"/>
</dbReference>
<proteinExistence type="predicted"/>
<dbReference type="GO" id="GO:0005975">
    <property type="term" value="P:carbohydrate metabolic process"/>
    <property type="evidence" value="ECO:0007669"/>
    <property type="project" value="InterPro"/>
</dbReference>
<organism evidence="1 2">
    <name type="scientific">Bosea caraganae</name>
    <dbReference type="NCBI Taxonomy" id="2763117"/>
    <lineage>
        <taxon>Bacteria</taxon>
        <taxon>Pseudomonadati</taxon>
        <taxon>Pseudomonadota</taxon>
        <taxon>Alphaproteobacteria</taxon>
        <taxon>Hyphomicrobiales</taxon>
        <taxon>Boseaceae</taxon>
        <taxon>Bosea</taxon>
    </lineage>
</organism>
<evidence type="ECO:0000313" key="2">
    <source>
        <dbReference type="Proteomes" id="UP000255207"/>
    </source>
</evidence>
<dbReference type="EMBL" id="QQTP01000010">
    <property type="protein sequence ID" value="RDJ22549.1"/>
    <property type="molecule type" value="Genomic_DNA"/>
</dbReference>
<dbReference type="OrthoDB" id="6086702at2"/>
<dbReference type="SUPFAM" id="SSF88713">
    <property type="entry name" value="Glycoside hydrolase/deacetylase"/>
    <property type="match status" value="1"/>
</dbReference>
<comment type="caution">
    <text evidence="1">The sequence shown here is derived from an EMBL/GenBank/DDBJ whole genome shotgun (WGS) entry which is preliminary data.</text>
</comment>
<dbReference type="Proteomes" id="UP000255207">
    <property type="component" value="Unassembled WGS sequence"/>
</dbReference>
<sequence>MSDAIWQPLHAELDAWAGAGRRVRLWLRDDDAVAPSPQLDALAKLSERHDLPVLLAVIPFLAEPALVERLRSAPLLLPSQHGAWHRNHAPQGEKKSEFGRHRPMEAVLADIDAAKQRLGDLFGPALLPVFVPPWNRIDPTIAAKLPALGFAGLSCFRNFALGPDGGPTLGNTDIDIMDWHGGRIGRPVAVLVEEIRAQLEQRRLSRSRDEAVLGLLLHHRDHDESAWAFLEGLLGLSVRHPAVAFGDPRVLFKA</sequence>